<sequence length="1462" mass="163934">MADSDLANTRARTGSSSAERTSTDDQVNELHDRVAKVAEQLSIFSGSGEWQSQVLKPTPGSKLDPSSPAFDARVWVKEFIRLTESDPKSAPSRSLGVAFKELGVFAYTTAAEFQKTTGNVVIGLTTYLARWVCGDRHGRRVDILRNFEGVAEKGEMLLVLGPPGSGCSTLLKTLSGETADLNITPESYINFRGLDVANIRSSLRGDVLYNAELDVHLAHLTVGETLTFASRARTVRHVPGGFDRHLLNTVRRDVIMAIFGLNHTVNTHVGDDFVRGVSGGERKRVSIAEASLTGAKFQCWDNSTRGLDSANAVSFCSNLRLQADLLDVTSVVTLYQAPQSAYDVSLLVIDFRDNIRSLIITFYFQLFDRVTLVYEGRQIFFGRTTEAKGYFESLGFCSLPRQTIPDFLTSMTSPEERRVRAGFEDSVPRGPDEFAELWQSSEQRKKLLSELASYEQRHPPEERAAVYYQSRRAEQAKQQRSKSAYTISYTQQISLTLWRAYRRLLADPGFTIASLLFNVVLTIYAERPVVEKQNRYAFYHQSAQAIASYLTDLPYKIVNMFVFNILIYFMANLRREAGAFFFFCLTTLLTTLVQSAIFRTLACITRTSDQAMIPSAVLSLGLMIYTGFTTPPEYMPGWSRWMTYINPLAYGFEALMANEFHRREFPCVDMVPSGQGYTNLPSGSHICSVVGSEAGSAFVNGDNYINKSFDYWNVHKWRSVSVIPDETAHGLIAIRKRNIGILCAFLAFFSPAYVLAAELAEPARTRGEILVFRRNKGSHKPEKALAFDAENQAQGRPVVAEKLNSPVQSDDMVVGKDVFHWEDLCYDIEIKGGNRRLLDHVDGWVKPGVSTILMGVSGAGKTTLLDVLATRVTTGIVTGSTMVNGNPTDPSFQHKVGYVQQQDLHLSTMTVREALRFSAILRQSAEITRSEKLKYVEHVVDTLEMREFADAVIGVPGQGLNVEQRKRLTIGVELAARPQLLIFFDEPTSGLDSQTSWSISELIKKLTNSGQAVLCTIHQPSAILFDQFDRLLLIAPGGKTAYFGDLGSGASTMINYFEKNNAPACPAGANPAEWMLQVIEPPADGLKAPDWHQVWLDSPEYQTVKEELGRLRALPTAESAGNEDTDGDTSQHQEFVSSFWTQFGQVLQRTWKHVWRSPTYIWSKTILIFLSSLYLGFSFEANNSIQGLQNQLWAIFMLLVLFININEQIMPMFLPQRALYEARERPSKIYRWTTYLLSNILVELAWHTLMAVIMYFCWYYPVGFVRNTTSDDQAIRGFLIFLLLWVYLLFTSTFAHFAIFWIDLPETAGVLTSLFWMLCILFCGVGVPIVDLPKFWSFMYRVSPATYLVGGIMSNAVANSNVTCADREILHMAPTGNLNCEEFLGAYREAAGGLVLNPAARSMCEYCPLATTNEFLDRFQISYDTRWRDFGLIWVYIFVNISAGLGLYWAFKVPKKGGSKRA</sequence>
<feature type="region of interest" description="Disordered" evidence="9">
    <location>
        <begin position="1"/>
        <end position="27"/>
    </location>
</feature>
<evidence type="ECO:0000256" key="8">
    <source>
        <dbReference type="ARBA" id="ARBA00023136"/>
    </source>
</evidence>
<feature type="transmembrane region" description="Helical" evidence="10">
    <location>
        <begin position="1235"/>
        <end position="1258"/>
    </location>
</feature>
<feature type="transmembrane region" description="Helical" evidence="10">
    <location>
        <begin position="504"/>
        <end position="525"/>
    </location>
</feature>
<feature type="domain" description="ABC transporter" evidence="11">
    <location>
        <begin position="122"/>
        <end position="400"/>
    </location>
</feature>
<dbReference type="SUPFAM" id="SSF52540">
    <property type="entry name" value="P-loop containing nucleoside triphosphate hydrolases"/>
    <property type="match status" value="2"/>
</dbReference>
<keyword evidence="13" id="KW-1185">Reference proteome</keyword>
<dbReference type="GO" id="GO:0016020">
    <property type="term" value="C:membrane"/>
    <property type="evidence" value="ECO:0007669"/>
    <property type="project" value="UniProtKB-SubCell"/>
</dbReference>
<feature type="transmembrane region" description="Helical" evidence="10">
    <location>
        <begin position="1278"/>
        <end position="1302"/>
    </location>
</feature>
<dbReference type="Pfam" id="PF14510">
    <property type="entry name" value="ABC_trans_N"/>
    <property type="match status" value="1"/>
</dbReference>
<feature type="compositionally biased region" description="Polar residues" evidence="9">
    <location>
        <begin position="1"/>
        <end position="20"/>
    </location>
</feature>
<evidence type="ECO:0000313" key="13">
    <source>
        <dbReference type="Proteomes" id="UP001154252"/>
    </source>
</evidence>
<keyword evidence="6" id="KW-0067">ATP-binding</keyword>
<keyword evidence="5" id="KW-0547">Nucleotide-binding</keyword>
<comment type="caution">
    <text evidence="12">The sequence shown here is derived from an EMBL/GenBank/DDBJ whole genome shotgun (WGS) entry which is preliminary data.</text>
</comment>
<dbReference type="Proteomes" id="UP001154252">
    <property type="component" value="Unassembled WGS sequence"/>
</dbReference>
<proteinExistence type="inferred from homology"/>
<feature type="domain" description="ABC transporter" evidence="11">
    <location>
        <begin position="819"/>
        <end position="1062"/>
    </location>
</feature>
<evidence type="ECO:0000256" key="9">
    <source>
        <dbReference type="SAM" id="MobiDB-lite"/>
    </source>
</evidence>
<dbReference type="InterPro" id="IPR029481">
    <property type="entry name" value="ABC_trans_N"/>
</dbReference>
<dbReference type="CDD" id="cd03232">
    <property type="entry name" value="ABCG_PDR_domain2"/>
    <property type="match status" value="1"/>
</dbReference>
<gene>
    <name evidence="12" type="ORF">PEGY_LOCUS9058</name>
</gene>
<comment type="similarity">
    <text evidence="2">Belongs to the ABC transporter superfamily. ABCG family. PDR (TC 3.A.1.205) subfamily.</text>
</comment>
<dbReference type="SMART" id="SM00382">
    <property type="entry name" value="AAA"/>
    <property type="match status" value="2"/>
</dbReference>
<evidence type="ECO:0000256" key="10">
    <source>
        <dbReference type="SAM" id="Phobius"/>
    </source>
</evidence>
<accession>A0A9W4P8D9</accession>
<feature type="transmembrane region" description="Helical" evidence="10">
    <location>
        <begin position="739"/>
        <end position="756"/>
    </location>
</feature>
<evidence type="ECO:0000256" key="2">
    <source>
        <dbReference type="ARBA" id="ARBA00006012"/>
    </source>
</evidence>
<feature type="transmembrane region" description="Helical" evidence="10">
    <location>
        <begin position="577"/>
        <end position="598"/>
    </location>
</feature>
<dbReference type="InterPro" id="IPR017871">
    <property type="entry name" value="ABC_transporter-like_CS"/>
</dbReference>
<evidence type="ECO:0000256" key="3">
    <source>
        <dbReference type="ARBA" id="ARBA00022448"/>
    </source>
</evidence>
<keyword evidence="4 10" id="KW-0812">Transmembrane</keyword>
<feature type="transmembrane region" description="Helical" evidence="10">
    <location>
        <begin position="1191"/>
        <end position="1214"/>
    </location>
</feature>
<dbReference type="GO" id="GO:0005524">
    <property type="term" value="F:ATP binding"/>
    <property type="evidence" value="ECO:0007669"/>
    <property type="project" value="UniProtKB-KW"/>
</dbReference>
<dbReference type="GO" id="GO:0016887">
    <property type="term" value="F:ATP hydrolysis activity"/>
    <property type="evidence" value="ECO:0007669"/>
    <property type="project" value="InterPro"/>
</dbReference>
<dbReference type="PROSITE" id="PS50893">
    <property type="entry name" value="ABC_TRANSPORTER_2"/>
    <property type="match status" value="2"/>
</dbReference>
<protein>
    <recommendedName>
        <fullName evidence="11">ABC transporter domain-containing protein</fullName>
    </recommendedName>
</protein>
<feature type="transmembrane region" description="Helical" evidence="10">
    <location>
        <begin position="1433"/>
        <end position="1451"/>
    </location>
</feature>
<keyword evidence="7 10" id="KW-1133">Transmembrane helix</keyword>
<dbReference type="InterPro" id="IPR034003">
    <property type="entry name" value="ABCG_PDR_2"/>
</dbReference>
<evidence type="ECO:0000256" key="5">
    <source>
        <dbReference type="ARBA" id="ARBA00022741"/>
    </source>
</evidence>
<evidence type="ECO:0000256" key="4">
    <source>
        <dbReference type="ARBA" id="ARBA00022692"/>
    </source>
</evidence>
<reference evidence="12" key="1">
    <citation type="submission" date="2021-07" db="EMBL/GenBank/DDBJ databases">
        <authorList>
            <person name="Branca A.L. A."/>
        </authorList>
    </citation>
    <scope>NUCLEOTIDE SEQUENCE</scope>
</reference>
<dbReference type="Gene3D" id="3.40.50.300">
    <property type="entry name" value="P-loop containing nucleotide triphosphate hydrolases"/>
    <property type="match status" value="2"/>
</dbReference>
<keyword evidence="8 10" id="KW-0472">Membrane</keyword>
<keyword evidence="3" id="KW-0813">Transport</keyword>
<dbReference type="Pfam" id="PF06422">
    <property type="entry name" value="PDR_CDR"/>
    <property type="match status" value="2"/>
</dbReference>
<dbReference type="Pfam" id="PF01061">
    <property type="entry name" value="ABC2_membrane"/>
    <property type="match status" value="2"/>
</dbReference>
<dbReference type="FunFam" id="3.40.50.300:FF:000054">
    <property type="entry name" value="ABC multidrug transporter atrF"/>
    <property type="match status" value="1"/>
</dbReference>
<comment type="subcellular location">
    <subcellularLocation>
        <location evidence="1">Membrane</location>
        <topology evidence="1">Multi-pass membrane protein</topology>
    </subcellularLocation>
</comment>
<dbReference type="InterPro" id="IPR013525">
    <property type="entry name" value="ABC2_TM"/>
</dbReference>
<evidence type="ECO:0000256" key="6">
    <source>
        <dbReference type="ARBA" id="ARBA00022840"/>
    </source>
</evidence>
<dbReference type="InterPro" id="IPR003593">
    <property type="entry name" value="AAA+_ATPase"/>
</dbReference>
<organism evidence="12 13">
    <name type="scientific">Penicillium egyptiacum</name>
    <dbReference type="NCBI Taxonomy" id="1303716"/>
    <lineage>
        <taxon>Eukaryota</taxon>
        <taxon>Fungi</taxon>
        <taxon>Dikarya</taxon>
        <taxon>Ascomycota</taxon>
        <taxon>Pezizomycotina</taxon>
        <taxon>Eurotiomycetes</taxon>
        <taxon>Eurotiomycetidae</taxon>
        <taxon>Eurotiales</taxon>
        <taxon>Aspergillaceae</taxon>
        <taxon>Penicillium</taxon>
    </lineage>
</organism>
<dbReference type="Pfam" id="PF00005">
    <property type="entry name" value="ABC_tran"/>
    <property type="match status" value="2"/>
</dbReference>
<evidence type="ECO:0000259" key="11">
    <source>
        <dbReference type="PROSITE" id="PS50893"/>
    </source>
</evidence>
<dbReference type="PROSITE" id="PS00211">
    <property type="entry name" value="ABC_TRANSPORTER_1"/>
    <property type="match status" value="1"/>
</dbReference>
<feature type="transmembrane region" description="Helical" evidence="10">
    <location>
        <begin position="1309"/>
        <end position="1330"/>
    </location>
</feature>
<evidence type="ECO:0000313" key="12">
    <source>
        <dbReference type="EMBL" id="CAG8908181.1"/>
    </source>
</evidence>
<feature type="transmembrane region" description="Helical" evidence="10">
    <location>
        <begin position="1159"/>
        <end position="1179"/>
    </location>
</feature>
<feature type="transmembrane region" description="Helical" evidence="10">
    <location>
        <begin position="553"/>
        <end position="571"/>
    </location>
</feature>
<evidence type="ECO:0000256" key="1">
    <source>
        <dbReference type="ARBA" id="ARBA00004141"/>
    </source>
</evidence>
<dbReference type="InterPro" id="IPR003439">
    <property type="entry name" value="ABC_transporter-like_ATP-bd"/>
</dbReference>
<dbReference type="OrthoDB" id="245989at2759"/>
<dbReference type="GO" id="GO:0140359">
    <property type="term" value="F:ABC-type transporter activity"/>
    <property type="evidence" value="ECO:0007669"/>
    <property type="project" value="InterPro"/>
</dbReference>
<dbReference type="PANTHER" id="PTHR19241">
    <property type="entry name" value="ATP-BINDING CASSETTE TRANSPORTER"/>
    <property type="match status" value="1"/>
</dbReference>
<evidence type="ECO:0000256" key="7">
    <source>
        <dbReference type="ARBA" id="ARBA00022989"/>
    </source>
</evidence>
<dbReference type="InterPro" id="IPR027417">
    <property type="entry name" value="P-loop_NTPase"/>
</dbReference>
<dbReference type="EMBL" id="CAJVRC010000892">
    <property type="protein sequence ID" value="CAG8908181.1"/>
    <property type="molecule type" value="Genomic_DNA"/>
</dbReference>
<dbReference type="InterPro" id="IPR010929">
    <property type="entry name" value="PDR_CDR_ABC"/>
</dbReference>
<name>A0A9W4P8D9_9EURO</name>